<feature type="domain" description="F-box" evidence="2">
    <location>
        <begin position="4"/>
        <end position="51"/>
    </location>
</feature>
<reference evidence="3" key="1">
    <citation type="journal article" date="2023" name="IScience">
        <title>Live-bearing cockroach genome reveals convergent evolutionary mechanisms linked to viviparity in insects and beyond.</title>
        <authorList>
            <person name="Fouks B."/>
            <person name="Harrison M.C."/>
            <person name="Mikhailova A.A."/>
            <person name="Marchal E."/>
            <person name="English S."/>
            <person name="Carruthers M."/>
            <person name="Jennings E.C."/>
            <person name="Chiamaka E.L."/>
            <person name="Frigard R.A."/>
            <person name="Pippel M."/>
            <person name="Attardo G.M."/>
            <person name="Benoit J.B."/>
            <person name="Bornberg-Bauer E."/>
            <person name="Tobe S.S."/>
        </authorList>
    </citation>
    <scope>NUCLEOTIDE SEQUENCE</scope>
    <source>
        <strain evidence="3">Stay&amp;Tobe</strain>
    </source>
</reference>
<dbReference type="SUPFAM" id="SSF81383">
    <property type="entry name" value="F-box domain"/>
    <property type="match status" value="1"/>
</dbReference>
<dbReference type="InterPro" id="IPR032675">
    <property type="entry name" value="LRR_dom_sf"/>
</dbReference>
<dbReference type="SMART" id="SM00367">
    <property type="entry name" value="LRR_CC"/>
    <property type="match status" value="5"/>
</dbReference>
<reference evidence="3" key="2">
    <citation type="submission" date="2023-05" db="EMBL/GenBank/DDBJ databases">
        <authorList>
            <person name="Fouks B."/>
        </authorList>
    </citation>
    <scope>NUCLEOTIDE SEQUENCE</scope>
    <source>
        <strain evidence="3">Stay&amp;Tobe</strain>
        <tissue evidence="3">Testes</tissue>
    </source>
</reference>
<protein>
    <recommendedName>
        <fullName evidence="2">F-box domain-containing protein</fullName>
    </recommendedName>
</protein>
<evidence type="ECO:0000256" key="1">
    <source>
        <dbReference type="ARBA" id="ARBA00022786"/>
    </source>
</evidence>
<dbReference type="EMBL" id="JASPKZ010007212">
    <property type="protein sequence ID" value="KAJ9586084.1"/>
    <property type="molecule type" value="Genomic_DNA"/>
</dbReference>
<dbReference type="Pfam" id="PF25372">
    <property type="entry name" value="DUF7885"/>
    <property type="match status" value="1"/>
</dbReference>
<gene>
    <name evidence="3" type="ORF">L9F63_020281</name>
</gene>
<dbReference type="PANTHER" id="PTHR13318">
    <property type="entry name" value="PARTNER OF PAIRED, ISOFORM B-RELATED"/>
    <property type="match status" value="1"/>
</dbReference>
<accession>A0AAD7ZSL3</accession>
<proteinExistence type="predicted"/>
<keyword evidence="1" id="KW-0833">Ubl conjugation pathway</keyword>
<dbReference type="AlphaFoldDB" id="A0AAD7ZSL3"/>
<dbReference type="Pfam" id="PF12937">
    <property type="entry name" value="F-box-like"/>
    <property type="match status" value="1"/>
</dbReference>
<dbReference type="InterPro" id="IPR036047">
    <property type="entry name" value="F-box-like_dom_sf"/>
</dbReference>
<evidence type="ECO:0000313" key="4">
    <source>
        <dbReference type="Proteomes" id="UP001233999"/>
    </source>
</evidence>
<dbReference type="SMART" id="SM00256">
    <property type="entry name" value="FBOX"/>
    <property type="match status" value="1"/>
</dbReference>
<evidence type="ECO:0000259" key="2">
    <source>
        <dbReference type="PROSITE" id="PS50181"/>
    </source>
</evidence>
<dbReference type="Proteomes" id="UP001233999">
    <property type="component" value="Unassembled WGS sequence"/>
</dbReference>
<comment type="caution">
    <text evidence="3">The sequence shown here is derived from an EMBL/GenBank/DDBJ whole genome shotgun (WGS) entry which is preliminary data.</text>
</comment>
<dbReference type="PROSITE" id="PS50181">
    <property type="entry name" value="FBOX"/>
    <property type="match status" value="1"/>
</dbReference>
<dbReference type="InterPro" id="IPR006553">
    <property type="entry name" value="Leu-rich_rpt_Cys-con_subtyp"/>
</dbReference>
<dbReference type="SUPFAM" id="SSF52047">
    <property type="entry name" value="RNI-like"/>
    <property type="match status" value="2"/>
</dbReference>
<organism evidence="3 4">
    <name type="scientific">Diploptera punctata</name>
    <name type="common">Pacific beetle cockroach</name>
    <dbReference type="NCBI Taxonomy" id="6984"/>
    <lineage>
        <taxon>Eukaryota</taxon>
        <taxon>Metazoa</taxon>
        <taxon>Ecdysozoa</taxon>
        <taxon>Arthropoda</taxon>
        <taxon>Hexapoda</taxon>
        <taxon>Insecta</taxon>
        <taxon>Pterygota</taxon>
        <taxon>Neoptera</taxon>
        <taxon>Polyneoptera</taxon>
        <taxon>Dictyoptera</taxon>
        <taxon>Blattodea</taxon>
        <taxon>Blaberoidea</taxon>
        <taxon>Blaberidae</taxon>
        <taxon>Diplopterinae</taxon>
        <taxon>Diploptera</taxon>
    </lineage>
</organism>
<evidence type="ECO:0000313" key="3">
    <source>
        <dbReference type="EMBL" id="KAJ9586084.1"/>
    </source>
</evidence>
<sequence>MASGKHFDDLPNEILLKIFSYLSIEDLAFSVQEVNSHWKAVAQDNKLWRGRVFCPRKNLTDKQIVLQLKKMPTLRSYCASRKTSSFVIQALCKLCKNIRSIDLHRYQSVDPLLLESIFNAFPNIESLKLQLPSRSVPELNRCMELISQCQKLTVLTFKWNDKNTFLSMHEGVLAQLVHGCPALQHLNIENVELLDENILELLEVKKNQLLSFSCVIAVTREFSERLGECTKLQYLDIININAHLLYSDIEPLMKLKNLKHFALRFCSELVMDNLPLFFVTGSFSKIVHLDLSECYFMNDVVVNTICRNCPLIRYFCISGSQSLHNEGLKYIGCCEQLEYLDVSMSMDLTDGSMEYVGEGCSNLKHLIITGCYKMTDKVIEHIVKCRQLKVLKFNYNDLTGSNFHLISSHLHNLVELHVESCKYLNKTFIENLHEKMPHLKIGVARRCNTYLDSEDSVIFY</sequence>
<dbReference type="InterPro" id="IPR057207">
    <property type="entry name" value="FBXL15_LRR"/>
</dbReference>
<dbReference type="Gene3D" id="3.80.10.10">
    <property type="entry name" value="Ribonuclease Inhibitor"/>
    <property type="match status" value="1"/>
</dbReference>
<dbReference type="Gene3D" id="1.20.1280.50">
    <property type="match status" value="1"/>
</dbReference>
<dbReference type="InterPro" id="IPR001810">
    <property type="entry name" value="F-box_dom"/>
</dbReference>
<dbReference type="GO" id="GO:0031146">
    <property type="term" value="P:SCF-dependent proteasomal ubiquitin-dependent protein catabolic process"/>
    <property type="evidence" value="ECO:0007669"/>
    <property type="project" value="TreeGrafter"/>
</dbReference>
<name>A0AAD7ZSL3_DIPPU</name>
<keyword evidence="4" id="KW-1185">Reference proteome</keyword>
<dbReference type="GO" id="GO:0019005">
    <property type="term" value="C:SCF ubiquitin ligase complex"/>
    <property type="evidence" value="ECO:0007669"/>
    <property type="project" value="TreeGrafter"/>
</dbReference>